<accession>A0ABU0CQY8</accession>
<proteinExistence type="predicted"/>
<keyword evidence="7" id="KW-0378">Hydrolase</keyword>
<name>A0ABU0CQY8_9BACI</name>
<gene>
    <name evidence="7" type="ORF">J2S00_001614</name>
</gene>
<keyword evidence="5 6" id="KW-0472">Membrane</keyword>
<reference evidence="7 8" key="1">
    <citation type="submission" date="2023-07" db="EMBL/GenBank/DDBJ databases">
        <title>Genomic Encyclopedia of Type Strains, Phase IV (KMG-IV): sequencing the most valuable type-strain genomes for metagenomic binning, comparative biology and taxonomic classification.</title>
        <authorList>
            <person name="Goeker M."/>
        </authorList>
    </citation>
    <scope>NUCLEOTIDE SEQUENCE [LARGE SCALE GENOMIC DNA]</scope>
    <source>
        <strain evidence="7 8">DSM 17740</strain>
    </source>
</reference>
<protein>
    <submittedName>
        <fullName evidence="7">Effector of murein hydrolase LrgA (UPF0299 family)</fullName>
    </submittedName>
</protein>
<dbReference type="EMBL" id="JAUSUQ010000005">
    <property type="protein sequence ID" value="MDQ0338828.1"/>
    <property type="molecule type" value="Genomic_DNA"/>
</dbReference>
<dbReference type="PANTHER" id="PTHR33931">
    <property type="entry name" value="HOLIN-LIKE PROTEIN CIDA-RELATED"/>
    <property type="match status" value="1"/>
</dbReference>
<keyword evidence="4 6" id="KW-1133">Transmembrane helix</keyword>
<keyword evidence="8" id="KW-1185">Reference proteome</keyword>
<comment type="caution">
    <text evidence="7">The sequence shown here is derived from an EMBL/GenBank/DDBJ whole genome shotgun (WGS) entry which is preliminary data.</text>
</comment>
<evidence type="ECO:0000256" key="4">
    <source>
        <dbReference type="ARBA" id="ARBA00022989"/>
    </source>
</evidence>
<evidence type="ECO:0000313" key="8">
    <source>
        <dbReference type="Proteomes" id="UP001232445"/>
    </source>
</evidence>
<comment type="subcellular location">
    <subcellularLocation>
        <location evidence="1">Cell membrane</location>
        <topology evidence="1">Multi-pass membrane protein</topology>
    </subcellularLocation>
</comment>
<keyword evidence="2" id="KW-1003">Cell membrane</keyword>
<feature type="transmembrane region" description="Helical" evidence="6">
    <location>
        <begin position="38"/>
        <end position="58"/>
    </location>
</feature>
<evidence type="ECO:0000256" key="5">
    <source>
        <dbReference type="ARBA" id="ARBA00023136"/>
    </source>
</evidence>
<keyword evidence="3 6" id="KW-0812">Transmembrane</keyword>
<dbReference type="GO" id="GO:0016787">
    <property type="term" value="F:hydrolase activity"/>
    <property type="evidence" value="ECO:0007669"/>
    <property type="project" value="UniProtKB-KW"/>
</dbReference>
<dbReference type="PANTHER" id="PTHR33931:SF2">
    <property type="entry name" value="HOLIN-LIKE PROTEIN CIDA"/>
    <property type="match status" value="1"/>
</dbReference>
<dbReference type="Proteomes" id="UP001232445">
    <property type="component" value="Unassembled WGS sequence"/>
</dbReference>
<sequence>MKLEWVEQAADLHLKHMTLFFIPPIVGIVYFADVFLRQGITVLLVIMISSVCVARNGVHG</sequence>
<organism evidence="7 8">
    <name type="scientific">Caldalkalibacillus uzonensis</name>
    <dbReference type="NCBI Taxonomy" id="353224"/>
    <lineage>
        <taxon>Bacteria</taxon>
        <taxon>Bacillati</taxon>
        <taxon>Bacillota</taxon>
        <taxon>Bacilli</taxon>
        <taxon>Bacillales</taxon>
        <taxon>Bacillaceae</taxon>
        <taxon>Caldalkalibacillus</taxon>
    </lineage>
</organism>
<evidence type="ECO:0000256" key="2">
    <source>
        <dbReference type="ARBA" id="ARBA00022475"/>
    </source>
</evidence>
<feature type="transmembrane region" description="Helical" evidence="6">
    <location>
        <begin position="12"/>
        <end position="32"/>
    </location>
</feature>
<evidence type="ECO:0000256" key="6">
    <source>
        <dbReference type="SAM" id="Phobius"/>
    </source>
</evidence>
<evidence type="ECO:0000256" key="1">
    <source>
        <dbReference type="ARBA" id="ARBA00004651"/>
    </source>
</evidence>
<dbReference type="Pfam" id="PF03788">
    <property type="entry name" value="LrgA"/>
    <property type="match status" value="1"/>
</dbReference>
<dbReference type="InterPro" id="IPR005538">
    <property type="entry name" value="LrgA/CidA"/>
</dbReference>
<evidence type="ECO:0000256" key="3">
    <source>
        <dbReference type="ARBA" id="ARBA00022692"/>
    </source>
</evidence>
<evidence type="ECO:0000313" key="7">
    <source>
        <dbReference type="EMBL" id="MDQ0338828.1"/>
    </source>
</evidence>